<dbReference type="STRING" id="94869.SAMN04488529_101737"/>
<dbReference type="EMBL" id="FNJM01000001">
    <property type="protein sequence ID" value="SDO89018.1"/>
    <property type="molecule type" value="Genomic_DNA"/>
</dbReference>
<dbReference type="PROSITE" id="PS50943">
    <property type="entry name" value="HTH_CROC1"/>
    <property type="match status" value="1"/>
</dbReference>
<dbReference type="InterPro" id="IPR010982">
    <property type="entry name" value="Lambda_DNA-bd_dom_sf"/>
</dbReference>
<accession>A0A1H0N8P0</accession>
<evidence type="ECO:0000313" key="3">
    <source>
        <dbReference type="Proteomes" id="UP000198597"/>
    </source>
</evidence>
<dbReference type="GO" id="GO:0003677">
    <property type="term" value="F:DNA binding"/>
    <property type="evidence" value="ECO:0007669"/>
    <property type="project" value="InterPro"/>
</dbReference>
<dbReference type="Gene3D" id="1.10.260.40">
    <property type="entry name" value="lambda repressor-like DNA-binding domains"/>
    <property type="match status" value="1"/>
</dbReference>
<dbReference type="InterPro" id="IPR001387">
    <property type="entry name" value="Cro/C1-type_HTH"/>
</dbReference>
<dbReference type="Proteomes" id="UP000198597">
    <property type="component" value="Unassembled WGS sequence"/>
</dbReference>
<organism evidence="2 3">
    <name type="scientific">Clostridium gasigenes</name>
    <dbReference type="NCBI Taxonomy" id="94869"/>
    <lineage>
        <taxon>Bacteria</taxon>
        <taxon>Bacillati</taxon>
        <taxon>Bacillota</taxon>
        <taxon>Clostridia</taxon>
        <taxon>Eubacteriales</taxon>
        <taxon>Clostridiaceae</taxon>
        <taxon>Clostridium</taxon>
    </lineage>
</organism>
<sequence>MLHSCPPSTCRLSQSATIKEVFQCVNFKIIDSLYSNLPETTIGQKIRKLRLIYELTQLEFAKSIHRGFGTITKWEQELTFPNKDSISYIISIYNLDENYFNFKK</sequence>
<protein>
    <recommendedName>
        <fullName evidence="1">HTH cro/C1-type domain-containing protein</fullName>
    </recommendedName>
</protein>
<reference evidence="2 3" key="1">
    <citation type="submission" date="2016-10" db="EMBL/GenBank/DDBJ databases">
        <authorList>
            <person name="de Groot N.N."/>
        </authorList>
    </citation>
    <scope>NUCLEOTIDE SEQUENCE [LARGE SCALE GENOMIC DNA]</scope>
    <source>
        <strain evidence="2 3">DSM 12272</strain>
    </source>
</reference>
<dbReference type="AlphaFoldDB" id="A0A1H0N8P0"/>
<dbReference type="CDD" id="cd00093">
    <property type="entry name" value="HTH_XRE"/>
    <property type="match status" value="1"/>
</dbReference>
<proteinExistence type="predicted"/>
<gene>
    <name evidence="2" type="ORF">SAMN04488529_101737</name>
</gene>
<feature type="domain" description="HTH cro/C1-type" evidence="1">
    <location>
        <begin position="46"/>
        <end position="100"/>
    </location>
</feature>
<evidence type="ECO:0000259" key="1">
    <source>
        <dbReference type="PROSITE" id="PS50943"/>
    </source>
</evidence>
<name>A0A1H0N8P0_9CLOT</name>
<dbReference type="SUPFAM" id="SSF47413">
    <property type="entry name" value="lambda repressor-like DNA-binding domains"/>
    <property type="match status" value="1"/>
</dbReference>
<evidence type="ECO:0000313" key="2">
    <source>
        <dbReference type="EMBL" id="SDO89018.1"/>
    </source>
</evidence>
<keyword evidence="3" id="KW-1185">Reference proteome</keyword>